<evidence type="ECO:0000313" key="1">
    <source>
        <dbReference type="EMBL" id="CFE82652.1"/>
    </source>
</evidence>
<keyword evidence="2" id="KW-0378">Hydrolase</keyword>
<dbReference type="InterPro" id="IPR029058">
    <property type="entry name" value="AB_hydrolase_fold"/>
</dbReference>
<dbReference type="Proteomes" id="UP000048600">
    <property type="component" value="Unassembled WGS sequence"/>
</dbReference>
<proteinExistence type="predicted"/>
<accession>A0A655J6K9</accession>
<dbReference type="Proteomes" id="UP000046947">
    <property type="component" value="Unassembled WGS sequence"/>
</dbReference>
<evidence type="ECO:0000313" key="3">
    <source>
        <dbReference type="Proteomes" id="UP000046947"/>
    </source>
</evidence>
<organism evidence="2 4">
    <name type="scientific">Mycobacterium tuberculosis</name>
    <dbReference type="NCBI Taxonomy" id="1773"/>
    <lineage>
        <taxon>Bacteria</taxon>
        <taxon>Bacillati</taxon>
        <taxon>Actinomycetota</taxon>
        <taxon>Actinomycetes</taxon>
        <taxon>Mycobacteriales</taxon>
        <taxon>Mycobacteriaceae</taxon>
        <taxon>Mycobacterium</taxon>
        <taxon>Mycobacterium tuberculosis complex</taxon>
    </lineage>
</organism>
<protein>
    <submittedName>
        <fullName evidence="2">Alpha/beta hydrolase</fullName>
    </submittedName>
</protein>
<dbReference type="Gene3D" id="3.40.50.1820">
    <property type="entry name" value="alpha/beta hydrolase"/>
    <property type="match status" value="1"/>
</dbReference>
<evidence type="ECO:0000313" key="4">
    <source>
        <dbReference type="Proteomes" id="UP000048600"/>
    </source>
</evidence>
<dbReference type="SUPFAM" id="SSF53474">
    <property type="entry name" value="alpha/beta-Hydrolases"/>
    <property type="match status" value="1"/>
</dbReference>
<sequence length="140" mass="15620">MLAAMGSAPVRELDAAINALARATSTRFGAGRHWSRADRAAFRAGIDAPARRAWHAYFRDARRAHALYTDVDAALRGGLADRPLLTIFGQFNDPLRFQPRWKELFPTARQLQVRRGNHFPMCDDPDLVAGALTSFVQRST</sequence>
<name>A0A655J6K9_MYCTX</name>
<reference evidence="3 4" key="1">
    <citation type="submission" date="2015-03" db="EMBL/GenBank/DDBJ databases">
        <authorList>
            <consortium name="Pathogen Informatics"/>
        </authorList>
    </citation>
    <scope>NUCLEOTIDE SEQUENCE [LARGE SCALE GENOMIC DNA]</scope>
    <source>
        <strain evidence="1 3">H09601792</strain>
        <strain evidence="2 4">P00601463</strain>
    </source>
</reference>
<gene>
    <name evidence="1" type="ORF">ERS007688_04377</name>
    <name evidence="2" type="ORF">ERS007741_02452</name>
</gene>
<dbReference type="GO" id="GO:0016787">
    <property type="term" value="F:hydrolase activity"/>
    <property type="evidence" value="ECO:0007669"/>
    <property type="project" value="UniProtKB-KW"/>
</dbReference>
<dbReference type="AlphaFoldDB" id="A0A655J6K9"/>
<dbReference type="EMBL" id="CHKL01000281">
    <property type="protein sequence ID" value="COW41656.1"/>
    <property type="molecule type" value="Genomic_DNA"/>
</dbReference>
<evidence type="ECO:0000313" key="2">
    <source>
        <dbReference type="EMBL" id="COW41656.1"/>
    </source>
</evidence>
<dbReference type="EMBL" id="CFOH01001275">
    <property type="protein sequence ID" value="CFE82652.1"/>
    <property type="molecule type" value="Genomic_DNA"/>
</dbReference>